<reference evidence="2 3" key="1">
    <citation type="submission" date="2019-06" db="EMBL/GenBank/DDBJ databases">
        <title>Persicimonas caeni gen. nov., sp. nov., a predatory bacterium isolated from solar saltern.</title>
        <authorList>
            <person name="Wang S."/>
        </authorList>
    </citation>
    <scope>NUCLEOTIDE SEQUENCE [LARGE SCALE GENOMIC DNA]</scope>
    <source>
        <strain evidence="2 3">YN101</strain>
    </source>
</reference>
<keyword evidence="1" id="KW-1133">Transmembrane helix</keyword>
<dbReference type="AlphaFoldDB" id="A0A4Y6Q1V9"/>
<dbReference type="RefSeq" id="WP_141200864.1">
    <property type="nucleotide sequence ID" value="NZ_CP041186.1"/>
</dbReference>
<keyword evidence="1" id="KW-0812">Transmembrane</keyword>
<organism evidence="2 3">
    <name type="scientific">Persicimonas caeni</name>
    <dbReference type="NCBI Taxonomy" id="2292766"/>
    <lineage>
        <taxon>Bacteria</taxon>
        <taxon>Deltaproteobacteria</taxon>
        <taxon>Bradymonadales</taxon>
        <taxon>Bradymonadaceae</taxon>
        <taxon>Persicimonas</taxon>
    </lineage>
</organism>
<gene>
    <name evidence="2" type="ORF">FIV42_27850</name>
</gene>
<evidence type="ECO:0000313" key="3">
    <source>
        <dbReference type="Proteomes" id="UP000315995"/>
    </source>
</evidence>
<name>A0A4Y6Q1V9_PERCE</name>
<dbReference type="EMBL" id="CP041186">
    <property type="protein sequence ID" value="QDG54420.1"/>
    <property type="molecule type" value="Genomic_DNA"/>
</dbReference>
<protein>
    <submittedName>
        <fullName evidence="2">Uncharacterized protein</fullName>
    </submittedName>
</protein>
<feature type="transmembrane region" description="Helical" evidence="1">
    <location>
        <begin position="76"/>
        <end position="95"/>
    </location>
</feature>
<feature type="transmembrane region" description="Helical" evidence="1">
    <location>
        <begin position="239"/>
        <end position="260"/>
    </location>
</feature>
<feature type="transmembrane region" description="Helical" evidence="1">
    <location>
        <begin position="152"/>
        <end position="185"/>
    </location>
</feature>
<proteinExistence type="predicted"/>
<evidence type="ECO:0000256" key="1">
    <source>
        <dbReference type="SAM" id="Phobius"/>
    </source>
</evidence>
<feature type="transmembrane region" description="Helical" evidence="1">
    <location>
        <begin position="272"/>
        <end position="294"/>
    </location>
</feature>
<sequence length="518" mass="55528">MTEKLRPLVLVVGGLLFYLLVLGLRGTGTAGLELMERLRTANKALMNDAPVDVFDSPHPFIDLLYIPLAAAFDNEVFGFALVSAIAVALTLPAIWRMAQAVAGGIGAAIAVGLFLGLPIVAGAATTPGPAAIVLLLWCWLLRLSTLSQHRWWTALLLSLVAAALTLSWAPALVWIVAWPIVVIAARGIAGRRSDPEAKGMIATSEVPVAILVAPVAAVVLPSVLFWALGVAGDALEGTWYNYLTASLLGNFPPVLFEGTVYAVERSPLTTGAVWAAIEFPPEVVLGAVAALLLPATERFGIFVDAPDKAEGFELPRSFSILTLIFVLGLPWALRTRDMGGVPLLLMAAPVLAILAASILATFARLVVERLEERDVAARTRHTVLVALLGLFLLPGLVSTVLYHPYHGSYYNLFAGAPEGAIEAGHPASRDDVLPIEVARSVAKQVRSRSLYAGKWRPHFEAYVASGDIDPLNFAASPAEWQARFHEREPAPKRLQDEPAKQVTWGPRNAAVFVLDVRE</sequence>
<feature type="transmembrane region" description="Helical" evidence="1">
    <location>
        <begin position="340"/>
        <end position="363"/>
    </location>
</feature>
<feature type="transmembrane region" description="Helical" evidence="1">
    <location>
        <begin position="314"/>
        <end position="333"/>
    </location>
</feature>
<dbReference type="Proteomes" id="UP000315995">
    <property type="component" value="Chromosome"/>
</dbReference>
<keyword evidence="1" id="KW-0472">Membrane</keyword>
<feature type="transmembrane region" description="Helical" evidence="1">
    <location>
        <begin position="383"/>
        <end position="402"/>
    </location>
</feature>
<accession>A0A4Y6Q1V9</accession>
<keyword evidence="3" id="KW-1185">Reference proteome</keyword>
<feature type="transmembrane region" description="Helical" evidence="1">
    <location>
        <begin position="206"/>
        <end position="227"/>
    </location>
</feature>
<feature type="transmembrane region" description="Helical" evidence="1">
    <location>
        <begin position="107"/>
        <end position="140"/>
    </location>
</feature>
<evidence type="ECO:0000313" key="2">
    <source>
        <dbReference type="EMBL" id="QDG54420.1"/>
    </source>
</evidence>